<dbReference type="Pfam" id="PF04107">
    <property type="entry name" value="GCS2"/>
    <property type="match status" value="1"/>
</dbReference>
<dbReference type="GO" id="GO:0004357">
    <property type="term" value="F:glutamate-cysteine ligase activity"/>
    <property type="evidence" value="ECO:0007669"/>
    <property type="project" value="UniProtKB-EC"/>
</dbReference>
<dbReference type="EC" id="6.3.2.2" evidence="5"/>
<keyword evidence="2 5" id="KW-0547">Nucleotide-binding</keyword>
<keyword evidence="1 5" id="KW-0436">Ligase</keyword>
<protein>
    <recommendedName>
        <fullName evidence="5">Putative glutamate--cysteine ligase 2</fullName>
        <ecNumber evidence="5">6.3.2.2</ecNumber>
    </recommendedName>
    <alternativeName>
        <fullName evidence="5">Gamma-glutamylcysteine synthetase 2</fullName>
        <shortName evidence="5">GCS 2</shortName>
        <shortName evidence="5">Gamma-GCS 2</shortName>
    </alternativeName>
</protein>
<dbReference type="PANTHER" id="PTHR36510:SF1">
    <property type="entry name" value="GLUTAMATE--CYSTEINE LIGASE 2-RELATED"/>
    <property type="match status" value="1"/>
</dbReference>
<accession>A0AB39TWA0</accession>
<dbReference type="InterPro" id="IPR006336">
    <property type="entry name" value="GCS2"/>
</dbReference>
<sequence>MTHNGFPRGDARLRGDPGRVLRFGVEEEFLLVDPATRSTAARAQLVVPRAARTLGDRAQYEFLATQVETCTRPVTSASALHAELVAARRTMVAAAESAGCRLVASGLAVLPSRHPLPVTPTDRYRRVAAHVHRAADQRGGEICGCHVHLGDLDRVEALAISAHLSPWLPALQALCVNSPFCEGLDRGAASLRAGRYLAWPTCGPAPALDAEGYERTVNRLLAQRVILDRKMLYWYARPSEHLPTLEVRIADTNADVRTPLLLAVLLRALAHTFLAAHHRGAPPPRMPAAVLREAHRQAALGGLTSVGTHPSTGRRLPMALLVTELMDLATPALERSGDLVLASLLLKERMTAGTGADRQRAVFARRRSLADVVDDLAHLTADAGTLATAAPVTGDFSRPAGAAVASPRGAGSGLSVLSPAPRAG</sequence>
<evidence type="ECO:0000256" key="5">
    <source>
        <dbReference type="HAMAP-Rule" id="MF_01609"/>
    </source>
</evidence>
<dbReference type="NCBIfam" id="TIGR02050">
    <property type="entry name" value="gshA_cyan_rel"/>
    <property type="match status" value="1"/>
</dbReference>
<gene>
    <name evidence="7" type="ORF">AB2U05_35500</name>
</gene>
<name>A0AB39TWA0_9ACTN</name>
<dbReference type="InterPro" id="IPR014746">
    <property type="entry name" value="Gln_synth/guanido_kin_cat_dom"/>
</dbReference>
<reference evidence="7" key="1">
    <citation type="submission" date="2024-07" db="EMBL/GenBank/DDBJ databases">
        <authorList>
            <person name="Yu S.T."/>
        </authorList>
    </citation>
    <scope>NUCLEOTIDE SEQUENCE</scope>
    <source>
        <strain evidence="7">Y1</strain>
    </source>
</reference>
<dbReference type="RefSeq" id="WP_369185568.1">
    <property type="nucleotide sequence ID" value="NZ_CP163445.1"/>
</dbReference>
<evidence type="ECO:0000256" key="3">
    <source>
        <dbReference type="ARBA" id="ARBA00022840"/>
    </source>
</evidence>
<evidence type="ECO:0000256" key="4">
    <source>
        <dbReference type="ARBA" id="ARBA00048819"/>
    </source>
</evidence>
<dbReference type="GO" id="GO:0005524">
    <property type="term" value="F:ATP binding"/>
    <property type="evidence" value="ECO:0007669"/>
    <property type="project" value="UniProtKB-KW"/>
</dbReference>
<evidence type="ECO:0000256" key="2">
    <source>
        <dbReference type="ARBA" id="ARBA00022741"/>
    </source>
</evidence>
<dbReference type="HAMAP" id="MF_01609">
    <property type="entry name" value="Glu_cys_ligase_2"/>
    <property type="match status" value="1"/>
</dbReference>
<evidence type="ECO:0000256" key="6">
    <source>
        <dbReference type="SAM" id="MobiDB-lite"/>
    </source>
</evidence>
<feature type="region of interest" description="Disordered" evidence="6">
    <location>
        <begin position="400"/>
        <end position="424"/>
    </location>
</feature>
<dbReference type="SUPFAM" id="SSF55931">
    <property type="entry name" value="Glutamine synthetase/guanido kinase"/>
    <property type="match status" value="1"/>
</dbReference>
<comment type="function">
    <text evidence="5">ATP-dependent carboxylate-amine ligase which exhibits weak glutamate--cysteine ligase activity.</text>
</comment>
<dbReference type="EMBL" id="CP163445">
    <property type="protein sequence ID" value="XDQ83441.1"/>
    <property type="molecule type" value="Genomic_DNA"/>
</dbReference>
<dbReference type="PANTHER" id="PTHR36510">
    <property type="entry name" value="GLUTAMATE--CYSTEINE LIGASE 2-RELATED"/>
    <property type="match status" value="1"/>
</dbReference>
<proteinExistence type="inferred from homology"/>
<evidence type="ECO:0000256" key="1">
    <source>
        <dbReference type="ARBA" id="ARBA00022598"/>
    </source>
</evidence>
<organism evidence="7">
    <name type="scientific">Streptomyces sp. Y1</name>
    <dbReference type="NCBI Taxonomy" id="3238634"/>
    <lineage>
        <taxon>Bacteria</taxon>
        <taxon>Bacillati</taxon>
        <taxon>Actinomycetota</taxon>
        <taxon>Actinomycetes</taxon>
        <taxon>Kitasatosporales</taxon>
        <taxon>Streptomycetaceae</taxon>
        <taxon>Streptomyces</taxon>
    </lineage>
</organism>
<dbReference type="GO" id="GO:0042398">
    <property type="term" value="P:modified amino acid biosynthetic process"/>
    <property type="evidence" value="ECO:0007669"/>
    <property type="project" value="InterPro"/>
</dbReference>
<dbReference type="AlphaFoldDB" id="A0AB39TWA0"/>
<keyword evidence="3 5" id="KW-0067">ATP-binding</keyword>
<dbReference type="InterPro" id="IPR050141">
    <property type="entry name" value="GCL_type2/YbdK_subfam"/>
</dbReference>
<comment type="similarity">
    <text evidence="5">Belongs to the glutamate--cysteine ligase type 2 family. YbdK subfamily.</text>
</comment>
<evidence type="ECO:0000313" key="7">
    <source>
        <dbReference type="EMBL" id="XDQ83441.1"/>
    </source>
</evidence>
<comment type="catalytic activity">
    <reaction evidence="4 5">
        <text>L-cysteine + L-glutamate + ATP = gamma-L-glutamyl-L-cysteine + ADP + phosphate + H(+)</text>
        <dbReference type="Rhea" id="RHEA:13285"/>
        <dbReference type="ChEBI" id="CHEBI:15378"/>
        <dbReference type="ChEBI" id="CHEBI:29985"/>
        <dbReference type="ChEBI" id="CHEBI:30616"/>
        <dbReference type="ChEBI" id="CHEBI:35235"/>
        <dbReference type="ChEBI" id="CHEBI:43474"/>
        <dbReference type="ChEBI" id="CHEBI:58173"/>
        <dbReference type="ChEBI" id="CHEBI:456216"/>
        <dbReference type="EC" id="6.3.2.2"/>
    </reaction>
</comment>
<dbReference type="Gene3D" id="3.30.590.20">
    <property type="match status" value="1"/>
</dbReference>
<dbReference type="InterPro" id="IPR011793">
    <property type="entry name" value="YbdK"/>
</dbReference>